<evidence type="ECO:0000313" key="2">
    <source>
        <dbReference type="Proteomes" id="UP000053257"/>
    </source>
</evidence>
<dbReference type="HOGENOM" id="CLU_036316_4_1_1"/>
<protein>
    <recommendedName>
        <fullName evidence="3">F-box domain-containing protein</fullName>
    </recommendedName>
</protein>
<gene>
    <name evidence="1" type="ORF">PHLGIDRAFT_270874</name>
</gene>
<dbReference type="OrthoDB" id="2745898at2759"/>
<dbReference type="EMBL" id="KN840644">
    <property type="protein sequence ID" value="KIP02919.1"/>
    <property type="molecule type" value="Genomic_DNA"/>
</dbReference>
<name>A0A0C3NE79_PHLG1</name>
<dbReference type="Proteomes" id="UP000053257">
    <property type="component" value="Unassembled WGS sequence"/>
</dbReference>
<reference evidence="1 2" key="1">
    <citation type="journal article" date="2014" name="PLoS Genet.">
        <title>Analysis of the Phlebiopsis gigantea genome, transcriptome and secretome provides insight into its pioneer colonization strategies of wood.</title>
        <authorList>
            <person name="Hori C."/>
            <person name="Ishida T."/>
            <person name="Igarashi K."/>
            <person name="Samejima M."/>
            <person name="Suzuki H."/>
            <person name="Master E."/>
            <person name="Ferreira P."/>
            <person name="Ruiz-Duenas F.J."/>
            <person name="Held B."/>
            <person name="Canessa P."/>
            <person name="Larrondo L.F."/>
            <person name="Schmoll M."/>
            <person name="Druzhinina I.S."/>
            <person name="Kubicek C.P."/>
            <person name="Gaskell J.A."/>
            <person name="Kersten P."/>
            <person name="St John F."/>
            <person name="Glasner J."/>
            <person name="Sabat G."/>
            <person name="Splinter BonDurant S."/>
            <person name="Syed K."/>
            <person name="Yadav J."/>
            <person name="Mgbeahuruike A.C."/>
            <person name="Kovalchuk A."/>
            <person name="Asiegbu F.O."/>
            <person name="Lackner G."/>
            <person name="Hoffmeister D."/>
            <person name="Rencoret J."/>
            <person name="Gutierrez A."/>
            <person name="Sun H."/>
            <person name="Lindquist E."/>
            <person name="Barry K."/>
            <person name="Riley R."/>
            <person name="Grigoriev I.V."/>
            <person name="Henrissat B."/>
            <person name="Kues U."/>
            <person name="Berka R.M."/>
            <person name="Martinez A.T."/>
            <person name="Covert S.F."/>
            <person name="Blanchette R.A."/>
            <person name="Cullen D."/>
        </authorList>
    </citation>
    <scope>NUCLEOTIDE SEQUENCE [LARGE SCALE GENOMIC DNA]</scope>
    <source>
        <strain evidence="1 2">11061_1 CR5-6</strain>
    </source>
</reference>
<evidence type="ECO:0000313" key="1">
    <source>
        <dbReference type="EMBL" id="KIP02919.1"/>
    </source>
</evidence>
<dbReference type="AlphaFoldDB" id="A0A0C3NE79"/>
<organism evidence="1 2">
    <name type="scientific">Phlebiopsis gigantea (strain 11061_1 CR5-6)</name>
    <name type="common">White-rot fungus</name>
    <name type="synonym">Peniophora gigantea</name>
    <dbReference type="NCBI Taxonomy" id="745531"/>
    <lineage>
        <taxon>Eukaryota</taxon>
        <taxon>Fungi</taxon>
        <taxon>Dikarya</taxon>
        <taxon>Basidiomycota</taxon>
        <taxon>Agaricomycotina</taxon>
        <taxon>Agaricomycetes</taxon>
        <taxon>Polyporales</taxon>
        <taxon>Phanerochaetaceae</taxon>
        <taxon>Phlebiopsis</taxon>
    </lineage>
</organism>
<keyword evidence="2" id="KW-1185">Reference proteome</keyword>
<accession>A0A0C3NE79</accession>
<evidence type="ECO:0008006" key="3">
    <source>
        <dbReference type="Google" id="ProtNLM"/>
    </source>
</evidence>
<proteinExistence type="predicted"/>
<sequence>MIVLKRHTSWVQPVTLRIPQELVDHIVDYLRDEPASLRACSTICSTFLPRSSAYILRTLRLHTTQLIPFLPVLATSRRLSHYVVECHIVDDEARVLTPNALYNTILLLPRLQALVFVGPFRMFSSSTVLPPSRARHPLRSLRFEFLHVDLVESVLELFKRVDDLYINGRYIDGSLAAPRIVGEVRHLHVRLDSRYLCAMLKLFRPSCLASIELDCTPAAPVKPHDLDQFLQIYGAAIEKLTLKLPQAGIEPARSIASLGACAKLQEISLSMSALRAHASLLPSVPPQVRRVRLDFTDTYGSFAHRCQWETLEAALAHAERLQVLELRFAAFESAVPQDHADAIRGRLSPRLRRIVRMVVGGLGGGGHW</sequence>